<dbReference type="AlphaFoldDB" id="A0A151WGJ7"/>
<dbReference type="EMBL" id="KQ983167">
    <property type="protein sequence ID" value="KYQ46952.1"/>
    <property type="molecule type" value="Genomic_DNA"/>
</dbReference>
<protein>
    <submittedName>
        <fullName evidence="1">Uncharacterized protein</fullName>
    </submittedName>
</protein>
<evidence type="ECO:0000313" key="1">
    <source>
        <dbReference type="EMBL" id="KYQ46952.1"/>
    </source>
</evidence>
<dbReference type="Proteomes" id="UP000075809">
    <property type="component" value="Unassembled WGS sequence"/>
</dbReference>
<proteinExistence type="predicted"/>
<name>A0A151WGJ7_9HYME</name>
<sequence>MEMIATANVMRMRRGKRQYRRVGGLTKRKRRRRCVEAEAKRTFGFFRADRAQLIITLRPSESSERLTGRRIPLREK</sequence>
<keyword evidence="2" id="KW-1185">Reference proteome</keyword>
<organism evidence="1 2">
    <name type="scientific">Mycetomoellerius zeteki</name>
    <dbReference type="NCBI Taxonomy" id="64791"/>
    <lineage>
        <taxon>Eukaryota</taxon>
        <taxon>Metazoa</taxon>
        <taxon>Ecdysozoa</taxon>
        <taxon>Arthropoda</taxon>
        <taxon>Hexapoda</taxon>
        <taxon>Insecta</taxon>
        <taxon>Pterygota</taxon>
        <taxon>Neoptera</taxon>
        <taxon>Endopterygota</taxon>
        <taxon>Hymenoptera</taxon>
        <taxon>Apocrita</taxon>
        <taxon>Aculeata</taxon>
        <taxon>Formicoidea</taxon>
        <taxon>Formicidae</taxon>
        <taxon>Myrmicinae</taxon>
        <taxon>Mycetomoellerius</taxon>
    </lineage>
</organism>
<gene>
    <name evidence="1" type="ORF">ALC60_14041</name>
</gene>
<evidence type="ECO:0000313" key="2">
    <source>
        <dbReference type="Proteomes" id="UP000075809"/>
    </source>
</evidence>
<accession>A0A151WGJ7</accession>
<reference evidence="1 2" key="1">
    <citation type="submission" date="2015-09" db="EMBL/GenBank/DDBJ databases">
        <title>Trachymyrmex zeteki WGS genome.</title>
        <authorList>
            <person name="Nygaard S."/>
            <person name="Hu H."/>
            <person name="Boomsma J."/>
            <person name="Zhang G."/>
        </authorList>
    </citation>
    <scope>NUCLEOTIDE SEQUENCE [LARGE SCALE GENOMIC DNA]</scope>
    <source>
        <strain evidence="1">Tzet28-1</strain>
        <tissue evidence="1">Whole body</tissue>
    </source>
</reference>